<dbReference type="OrthoDB" id="1917198at2759"/>
<gene>
    <name evidence="8" type="primary">FIP1</name>
    <name evidence="8" type="ORF">AWJ20_1324</name>
</gene>
<evidence type="ECO:0000313" key="8">
    <source>
        <dbReference type="EMBL" id="ANB13046.1"/>
    </source>
</evidence>
<evidence type="ECO:0000256" key="5">
    <source>
        <dbReference type="ARBA" id="ARBA00023242"/>
    </source>
</evidence>
<keyword evidence="5" id="KW-0539">Nucleus</keyword>
<evidence type="ECO:0000256" key="1">
    <source>
        <dbReference type="ARBA" id="ARBA00004123"/>
    </source>
</evidence>
<dbReference type="GO" id="GO:1990342">
    <property type="term" value="C:heterochromatin island"/>
    <property type="evidence" value="ECO:0007669"/>
    <property type="project" value="EnsemblFungi"/>
</dbReference>
<feature type="compositionally biased region" description="Low complexity" evidence="6">
    <location>
        <begin position="109"/>
        <end position="122"/>
    </location>
</feature>
<evidence type="ECO:0000256" key="6">
    <source>
        <dbReference type="SAM" id="MobiDB-lite"/>
    </source>
</evidence>
<dbReference type="GO" id="GO:1990251">
    <property type="term" value="C:nuclear exosome focus"/>
    <property type="evidence" value="ECO:0007669"/>
    <property type="project" value="EnsemblFungi"/>
</dbReference>
<reference evidence="8 9" key="1">
    <citation type="submission" date="2016-02" db="EMBL/GenBank/DDBJ databases">
        <title>Complete genome sequence and transcriptome regulation of the pentose utilising yeast Sugiyamaella lignohabitans.</title>
        <authorList>
            <person name="Bellasio M."/>
            <person name="Peymann A."/>
            <person name="Valli M."/>
            <person name="Sipitzky M."/>
            <person name="Graf A."/>
            <person name="Sauer M."/>
            <person name="Marx H."/>
            <person name="Mattanovich D."/>
        </authorList>
    </citation>
    <scope>NUCLEOTIDE SEQUENCE [LARGE SCALE GENOMIC DNA]</scope>
    <source>
        <strain evidence="8 9">CBS 10342</strain>
    </source>
</reference>
<dbReference type="GO" id="GO:0071031">
    <property type="term" value="P:nuclear mRNA surveillance of mRNA 3'-end processing"/>
    <property type="evidence" value="ECO:0007669"/>
    <property type="project" value="EnsemblFungi"/>
</dbReference>
<name>A0A167DLL1_9ASCO</name>
<evidence type="ECO:0000256" key="2">
    <source>
        <dbReference type="ARBA" id="ARBA00007459"/>
    </source>
</evidence>
<comment type="subcellular location">
    <subcellularLocation>
        <location evidence="1">Nucleus</location>
    </subcellularLocation>
</comment>
<feature type="compositionally biased region" description="Acidic residues" evidence="6">
    <location>
        <begin position="1"/>
        <end position="10"/>
    </location>
</feature>
<dbReference type="GO" id="GO:0031508">
    <property type="term" value="P:pericentric heterochromatin formation"/>
    <property type="evidence" value="ECO:0007669"/>
    <property type="project" value="EnsemblFungi"/>
</dbReference>
<dbReference type="GO" id="GO:0180010">
    <property type="term" value="P:co-transcriptional mRNA 3'-end processing, cleavage and polyadenylation pathway"/>
    <property type="evidence" value="ECO:0007669"/>
    <property type="project" value="EnsemblFungi"/>
</dbReference>
<dbReference type="PANTHER" id="PTHR13484:SF0">
    <property type="entry name" value="PRE-MRNA 3'-END-PROCESSING FACTOR FIP1"/>
    <property type="match status" value="1"/>
</dbReference>
<keyword evidence="9" id="KW-1185">Reference proteome</keyword>
<dbReference type="KEGG" id="slb:AWJ20_1324"/>
<dbReference type="GO" id="GO:0005847">
    <property type="term" value="C:mRNA cleavage and polyadenylation specificity factor complex"/>
    <property type="evidence" value="ECO:0007669"/>
    <property type="project" value="EnsemblFungi"/>
</dbReference>
<feature type="domain" description="Pre-mRNA polyadenylation factor Fip1" evidence="7">
    <location>
        <begin position="152"/>
        <end position="193"/>
    </location>
</feature>
<evidence type="ECO:0000256" key="4">
    <source>
        <dbReference type="ARBA" id="ARBA00022664"/>
    </source>
</evidence>
<feature type="region of interest" description="Disordered" evidence="6">
    <location>
        <begin position="1"/>
        <end position="125"/>
    </location>
</feature>
<dbReference type="AlphaFoldDB" id="A0A167DLL1"/>
<protein>
    <recommendedName>
        <fullName evidence="3">Pre-mRNA polyadenylation factor FIP1</fullName>
    </recommendedName>
</protein>
<dbReference type="InterPro" id="IPR051187">
    <property type="entry name" value="Pre-mRNA_3'-end_processing_reg"/>
</dbReference>
<evidence type="ECO:0000259" key="7">
    <source>
        <dbReference type="Pfam" id="PF05182"/>
    </source>
</evidence>
<dbReference type="GeneID" id="30033114"/>
<dbReference type="Proteomes" id="UP000189580">
    <property type="component" value="Chromosome a"/>
</dbReference>
<feature type="compositionally biased region" description="Low complexity" evidence="6">
    <location>
        <begin position="252"/>
        <end position="264"/>
    </location>
</feature>
<feature type="region of interest" description="Disordered" evidence="6">
    <location>
        <begin position="250"/>
        <end position="282"/>
    </location>
</feature>
<accession>A0A167DLL1</accession>
<feature type="compositionally biased region" description="Gly residues" evidence="6">
    <location>
        <begin position="265"/>
        <end position="282"/>
    </location>
</feature>
<dbReference type="RefSeq" id="XP_018735523.1">
    <property type="nucleotide sequence ID" value="XM_018878195.1"/>
</dbReference>
<comment type="similarity">
    <text evidence="2">Belongs to the FIP1 family.</text>
</comment>
<organism evidence="8 9">
    <name type="scientific">Sugiyamaella lignohabitans</name>
    <dbReference type="NCBI Taxonomy" id="796027"/>
    <lineage>
        <taxon>Eukaryota</taxon>
        <taxon>Fungi</taxon>
        <taxon>Dikarya</taxon>
        <taxon>Ascomycota</taxon>
        <taxon>Saccharomycotina</taxon>
        <taxon>Dipodascomycetes</taxon>
        <taxon>Dipodascales</taxon>
        <taxon>Trichomonascaceae</taxon>
        <taxon>Sugiyamaella</taxon>
    </lineage>
</organism>
<evidence type="ECO:0000313" key="9">
    <source>
        <dbReference type="Proteomes" id="UP000189580"/>
    </source>
</evidence>
<feature type="compositionally biased region" description="Acidic residues" evidence="6">
    <location>
        <begin position="62"/>
        <end position="85"/>
    </location>
</feature>
<dbReference type="Pfam" id="PF05182">
    <property type="entry name" value="Fip1"/>
    <property type="match status" value="1"/>
</dbReference>
<dbReference type="InterPro" id="IPR007854">
    <property type="entry name" value="Fip1_dom"/>
</dbReference>
<dbReference type="PANTHER" id="PTHR13484">
    <property type="entry name" value="FIP1-LIKE 1 PROTEIN"/>
    <property type="match status" value="1"/>
</dbReference>
<evidence type="ECO:0000256" key="3">
    <source>
        <dbReference type="ARBA" id="ARBA00017404"/>
    </source>
</evidence>
<keyword evidence="4" id="KW-0507">mRNA processing</keyword>
<sequence length="282" mass="30010">MSNIEDDDEFLYGSESPKPKRQKTTTQDASEDASISEALGLDSTATSGDATKAPPATNEVAATDEGDEEEEEDDEEEDDDSDIEFVIDTKPGQKAEAPSRQVPYSTGKATAANDTAKEAATTGGKEIQRAEKPPGIDINAVAEHNGKPLTEVVIEDLEDKPWRRPGSDITDYFNYGFDEFTWTAYCSKQDTLRANYTPQKVMAMMGMPVFPPEMMTFNQGFPGMPGMGAGGFPPPPAGFMGMNNDDNGAYGGSNIVAGNNNGNNSGHGGHGSGGSGPGYRRK</sequence>
<dbReference type="EMBL" id="CP014501">
    <property type="protein sequence ID" value="ANB13046.1"/>
    <property type="molecule type" value="Genomic_DNA"/>
</dbReference>
<proteinExistence type="inferred from homology"/>